<dbReference type="AlphaFoldDB" id="A0A6N8FAN5"/>
<feature type="compositionally biased region" description="Basic residues" evidence="1">
    <location>
        <begin position="93"/>
        <end position="106"/>
    </location>
</feature>
<keyword evidence="4" id="KW-1185">Reference proteome</keyword>
<keyword evidence="2" id="KW-1133">Transmembrane helix</keyword>
<evidence type="ECO:0000313" key="3">
    <source>
        <dbReference type="EMBL" id="MUH71471.1"/>
    </source>
</evidence>
<comment type="caution">
    <text evidence="3">The sequence shown here is derived from an EMBL/GenBank/DDBJ whole genome shotgun (WGS) entry which is preliminary data.</text>
</comment>
<organism evidence="3 4">
    <name type="scientific">Psychrosphaera haliotis</name>
    <dbReference type="NCBI Taxonomy" id="555083"/>
    <lineage>
        <taxon>Bacteria</taxon>
        <taxon>Pseudomonadati</taxon>
        <taxon>Pseudomonadota</taxon>
        <taxon>Gammaproteobacteria</taxon>
        <taxon>Alteromonadales</taxon>
        <taxon>Pseudoalteromonadaceae</taxon>
        <taxon>Psychrosphaera</taxon>
    </lineage>
</organism>
<dbReference type="EMBL" id="WOCD01000001">
    <property type="protein sequence ID" value="MUH71471.1"/>
    <property type="molecule type" value="Genomic_DNA"/>
</dbReference>
<dbReference type="Proteomes" id="UP000439994">
    <property type="component" value="Unassembled WGS sequence"/>
</dbReference>
<sequence length="106" mass="11873">MINPSYTPFIAKSFGLHIIFAVVLVLSFNFSPPAIKPEKAPEISAIDAVVIDAAALEQQVNKVKQQQADKKAAEEKRVKELEDRAKQSQARFKQVKPRAEAKRKRS</sequence>
<keyword evidence="2" id="KW-0472">Membrane</keyword>
<reference evidence="3 4" key="1">
    <citation type="submission" date="2019-11" db="EMBL/GenBank/DDBJ databases">
        <title>P. haliotis isolates from Z. marina roots.</title>
        <authorList>
            <person name="Cohen M."/>
            <person name="Jospin G."/>
            <person name="Eisen J.A."/>
            <person name="Coil D.A."/>
        </authorList>
    </citation>
    <scope>NUCLEOTIDE SEQUENCE [LARGE SCALE GENOMIC DNA]</scope>
    <source>
        <strain evidence="3 4">UCD-MCMsp1aY</strain>
    </source>
</reference>
<feature type="transmembrane region" description="Helical" evidence="2">
    <location>
        <begin position="6"/>
        <end position="30"/>
    </location>
</feature>
<feature type="compositionally biased region" description="Basic and acidic residues" evidence="1">
    <location>
        <begin position="67"/>
        <end position="86"/>
    </location>
</feature>
<gene>
    <name evidence="3" type="ORF">GNP35_02535</name>
</gene>
<proteinExistence type="predicted"/>
<feature type="region of interest" description="Disordered" evidence="1">
    <location>
        <begin position="62"/>
        <end position="106"/>
    </location>
</feature>
<accession>A0A6N8FAN5</accession>
<name>A0A6N8FAN5_9GAMM</name>
<protein>
    <recommendedName>
        <fullName evidence="5">Cell envelope integrity protein TolA</fullName>
    </recommendedName>
</protein>
<dbReference type="RefSeq" id="WP_155694222.1">
    <property type="nucleotide sequence ID" value="NZ_WOCD01000001.1"/>
</dbReference>
<evidence type="ECO:0000313" key="4">
    <source>
        <dbReference type="Proteomes" id="UP000439994"/>
    </source>
</evidence>
<evidence type="ECO:0000256" key="1">
    <source>
        <dbReference type="SAM" id="MobiDB-lite"/>
    </source>
</evidence>
<evidence type="ECO:0008006" key="5">
    <source>
        <dbReference type="Google" id="ProtNLM"/>
    </source>
</evidence>
<evidence type="ECO:0000256" key="2">
    <source>
        <dbReference type="SAM" id="Phobius"/>
    </source>
</evidence>
<keyword evidence="2" id="KW-0812">Transmembrane</keyword>